<accession>A0ABU7U909</accession>
<gene>
    <name evidence="1" type="ORF">V4839_08120</name>
</gene>
<name>A0ABU7U909_LELAM</name>
<dbReference type="EMBL" id="JAZKLI010000001">
    <property type="protein sequence ID" value="MEE9683454.1"/>
    <property type="molecule type" value="Genomic_DNA"/>
</dbReference>
<sequence length="40" mass="4235">MLKHLHRPPADVATFIQPADGEPISWHPSFSAVSGAVPGL</sequence>
<keyword evidence="2" id="KW-1185">Reference proteome</keyword>
<protein>
    <submittedName>
        <fullName evidence="1">Uncharacterized protein</fullName>
    </submittedName>
</protein>
<reference evidence="1 2" key="1">
    <citation type="submission" date="2023-10" db="EMBL/GenBank/DDBJ databases">
        <title>Wastewater isolates of ESBL- and carbapenemase-producing Gram-negative bacteria from New Zealand.</title>
        <authorList>
            <person name="Straub C."/>
            <person name="Weaver L."/>
            <person name="Cornelius A."/>
            <person name="Mcgill E."/>
            <person name="Dyet K."/>
            <person name="White L."/>
            <person name="Pattis I."/>
        </authorList>
    </citation>
    <scope>NUCLEOTIDE SEQUENCE [LARGE SCALE GENOMIC DNA]</scope>
    <source>
        <strain evidence="1 2">ESBL35</strain>
    </source>
</reference>
<evidence type="ECO:0000313" key="1">
    <source>
        <dbReference type="EMBL" id="MEE9683454.1"/>
    </source>
</evidence>
<proteinExistence type="predicted"/>
<evidence type="ECO:0000313" key="2">
    <source>
        <dbReference type="Proteomes" id="UP001335910"/>
    </source>
</evidence>
<organism evidence="1 2">
    <name type="scientific">Lelliottia amnigena</name>
    <name type="common">Enterobacter amnigenus</name>
    <dbReference type="NCBI Taxonomy" id="61646"/>
    <lineage>
        <taxon>Bacteria</taxon>
        <taxon>Pseudomonadati</taxon>
        <taxon>Pseudomonadota</taxon>
        <taxon>Gammaproteobacteria</taxon>
        <taxon>Enterobacterales</taxon>
        <taxon>Enterobacteriaceae</taxon>
        <taxon>Lelliottia</taxon>
    </lineage>
</organism>
<dbReference type="RefSeq" id="WP_331389306.1">
    <property type="nucleotide sequence ID" value="NZ_JAZKLB010000001.1"/>
</dbReference>
<dbReference type="Proteomes" id="UP001335910">
    <property type="component" value="Unassembled WGS sequence"/>
</dbReference>
<comment type="caution">
    <text evidence="1">The sequence shown here is derived from an EMBL/GenBank/DDBJ whole genome shotgun (WGS) entry which is preliminary data.</text>
</comment>